<dbReference type="AlphaFoldDB" id="A0A2L0XB99"/>
<organism evidence="1 2">
    <name type="scientific">Cupriavidus metallidurans</name>
    <dbReference type="NCBI Taxonomy" id="119219"/>
    <lineage>
        <taxon>Bacteria</taxon>
        <taxon>Pseudomonadati</taxon>
        <taxon>Pseudomonadota</taxon>
        <taxon>Betaproteobacteria</taxon>
        <taxon>Burkholderiales</taxon>
        <taxon>Burkholderiaceae</taxon>
        <taxon>Cupriavidus</taxon>
    </lineage>
</organism>
<dbReference type="GO" id="GO:0016491">
    <property type="term" value="F:oxidoreductase activity"/>
    <property type="evidence" value="ECO:0007669"/>
    <property type="project" value="InterPro"/>
</dbReference>
<dbReference type="PANTHER" id="PTHR42852:SF13">
    <property type="entry name" value="PROTEIN DIPZ"/>
    <property type="match status" value="1"/>
</dbReference>
<accession>A0A2L0XB99</accession>
<proteinExistence type="predicted"/>
<evidence type="ECO:0000313" key="2">
    <source>
        <dbReference type="Proteomes" id="UP000253772"/>
    </source>
</evidence>
<dbReference type="Gene3D" id="3.40.30.10">
    <property type="entry name" value="Glutaredoxin"/>
    <property type="match status" value="1"/>
</dbReference>
<dbReference type="InterPro" id="IPR036249">
    <property type="entry name" value="Thioredoxin-like_sf"/>
</dbReference>
<dbReference type="Pfam" id="PF08534">
    <property type="entry name" value="Redoxin"/>
    <property type="match status" value="1"/>
</dbReference>
<gene>
    <name evidence="1" type="ORF">DDF84_017215</name>
</gene>
<dbReference type="SUPFAM" id="SSF52833">
    <property type="entry name" value="Thioredoxin-like"/>
    <property type="match status" value="1"/>
</dbReference>
<name>A0A2L0XB99_9BURK</name>
<dbReference type="CDD" id="cd02966">
    <property type="entry name" value="TlpA_like_family"/>
    <property type="match status" value="1"/>
</dbReference>
<reference evidence="1 2" key="1">
    <citation type="submission" date="2019-03" db="EMBL/GenBank/DDBJ databases">
        <title>Comparative insights into the high quality Complete genome sequence of highly metal resistant Cupriavidus metallidurans strain BS1 isolated from a gold-copper mine.</title>
        <authorList>
            <person name="Mazhar H.S."/>
            <person name="Rensing C."/>
        </authorList>
    </citation>
    <scope>NUCLEOTIDE SEQUENCE [LARGE SCALE GENOMIC DNA]</scope>
    <source>
        <strain evidence="1 2">BS1</strain>
    </source>
</reference>
<evidence type="ECO:0000313" key="1">
    <source>
        <dbReference type="EMBL" id="QBP11361.1"/>
    </source>
</evidence>
<dbReference type="Proteomes" id="UP000253772">
    <property type="component" value="Chromosome c1"/>
</dbReference>
<sequence>MMRARRVVVAWMLALAAAFGAAAQLAQAAEVGDVIHLPDVKLLDGRTVPASQWAGKPLVVEIWASWCPFCALQNPRLQALYDKTRGTPLQVLTISIDKHPHEAVAYLKQRGYTFPATMDSDALRHAFGKRKGLPELYVLDGQGRVVQKEVGEMLDDDVAALARYGKR</sequence>
<dbReference type="OrthoDB" id="9811352at2"/>
<dbReference type="InterPro" id="IPR013766">
    <property type="entry name" value="Thioredoxin_domain"/>
</dbReference>
<dbReference type="PROSITE" id="PS51352">
    <property type="entry name" value="THIOREDOXIN_2"/>
    <property type="match status" value="1"/>
</dbReference>
<dbReference type="InterPro" id="IPR013740">
    <property type="entry name" value="Redoxin"/>
</dbReference>
<dbReference type="EMBL" id="CP037900">
    <property type="protein sequence ID" value="QBP11361.1"/>
    <property type="molecule type" value="Genomic_DNA"/>
</dbReference>
<dbReference type="PANTHER" id="PTHR42852">
    <property type="entry name" value="THIOL:DISULFIDE INTERCHANGE PROTEIN DSBE"/>
    <property type="match status" value="1"/>
</dbReference>
<dbReference type="InterPro" id="IPR050553">
    <property type="entry name" value="Thioredoxin_ResA/DsbE_sf"/>
</dbReference>
<protein>
    <submittedName>
        <fullName evidence="1">TlpA family protein disulfide reductase</fullName>
    </submittedName>
</protein>